<evidence type="ECO:0000313" key="14">
    <source>
        <dbReference type="EMBL" id="OIO65494.1"/>
    </source>
</evidence>
<dbReference type="STRING" id="1805425.AUJ30_00955"/>
<evidence type="ECO:0000256" key="1">
    <source>
        <dbReference type="ARBA" id="ARBA00004389"/>
    </source>
</evidence>
<protein>
    <recommendedName>
        <fullName evidence="4">dolichyl-phosphate beta-glucosyltransferase</fullName>
        <ecNumber evidence="4">2.4.1.117</ecNumber>
    </recommendedName>
</protein>
<keyword evidence="10" id="KW-1133">Transmembrane helix</keyword>
<keyword evidence="7" id="KW-0812">Transmembrane</keyword>
<dbReference type="GO" id="GO:0004581">
    <property type="term" value="F:dolichyl-phosphate beta-glucosyltransferase activity"/>
    <property type="evidence" value="ECO:0007669"/>
    <property type="project" value="UniProtKB-EC"/>
</dbReference>
<accession>A0A1J4Y2M5</accession>
<dbReference type="InterPro" id="IPR029044">
    <property type="entry name" value="Nucleotide-diphossugar_trans"/>
</dbReference>
<comment type="catalytic activity">
    <reaction evidence="12">
        <text>a di-trans,poly-cis-dolichyl phosphate + UDP-alpha-D-glucose = a di-trans,poly-cis-dolichyl beta-D-glucosyl phosphate + UDP</text>
        <dbReference type="Rhea" id="RHEA:15401"/>
        <dbReference type="Rhea" id="RHEA-COMP:19498"/>
        <dbReference type="Rhea" id="RHEA-COMP:19502"/>
        <dbReference type="ChEBI" id="CHEBI:57525"/>
        <dbReference type="ChEBI" id="CHEBI:57683"/>
        <dbReference type="ChEBI" id="CHEBI:58223"/>
        <dbReference type="ChEBI" id="CHEBI:58885"/>
        <dbReference type="EC" id="2.4.1.117"/>
    </reaction>
    <physiologicalReaction direction="left-to-right" evidence="12">
        <dbReference type="Rhea" id="RHEA:15402"/>
    </physiologicalReaction>
</comment>
<name>A0A1J4Y2M5_9BACT</name>
<evidence type="ECO:0000313" key="15">
    <source>
        <dbReference type="Proteomes" id="UP000182693"/>
    </source>
</evidence>
<dbReference type="EMBL" id="MNWX01000017">
    <property type="protein sequence ID" value="OIO65494.1"/>
    <property type="molecule type" value="Genomic_DNA"/>
</dbReference>
<dbReference type="AlphaFoldDB" id="A0A1J4Y2M5"/>
<dbReference type="GO" id="GO:0006487">
    <property type="term" value="P:protein N-linked glycosylation"/>
    <property type="evidence" value="ECO:0007669"/>
    <property type="project" value="TreeGrafter"/>
</dbReference>
<dbReference type="Pfam" id="PF00535">
    <property type="entry name" value="Glycos_transf_2"/>
    <property type="match status" value="1"/>
</dbReference>
<reference evidence="14 15" key="1">
    <citation type="journal article" date="2016" name="Environ. Microbiol.">
        <title>Genomic resolution of a cold subsurface aquifer community provides metabolic insights for novel microbes adapted to high CO concentrations.</title>
        <authorList>
            <person name="Probst A.J."/>
            <person name="Castelle C.J."/>
            <person name="Singh A."/>
            <person name="Brown C.T."/>
            <person name="Anantharaman K."/>
            <person name="Sharon I."/>
            <person name="Hug L.A."/>
            <person name="Burstein D."/>
            <person name="Emerson J.B."/>
            <person name="Thomas B.C."/>
            <person name="Banfield J.F."/>
        </authorList>
    </citation>
    <scope>NUCLEOTIDE SEQUENCE [LARGE SCALE GENOMIC DNA]</scope>
    <source>
        <strain evidence="14">CG1_02_39_135</strain>
    </source>
</reference>
<feature type="domain" description="Glycosyltransferase 2-like" evidence="13">
    <location>
        <begin position="6"/>
        <end position="136"/>
    </location>
</feature>
<dbReference type="PANTHER" id="PTHR10859">
    <property type="entry name" value="GLYCOSYL TRANSFERASE"/>
    <property type="match status" value="1"/>
</dbReference>
<dbReference type="SUPFAM" id="SSF53448">
    <property type="entry name" value="Nucleotide-diphospho-sugar transferases"/>
    <property type="match status" value="1"/>
</dbReference>
<evidence type="ECO:0000256" key="8">
    <source>
        <dbReference type="ARBA" id="ARBA00022824"/>
    </source>
</evidence>
<evidence type="ECO:0000256" key="9">
    <source>
        <dbReference type="ARBA" id="ARBA00022968"/>
    </source>
</evidence>
<comment type="pathway">
    <text evidence="2">Protein modification; protein glycosylation.</text>
</comment>
<dbReference type="CDD" id="cd04188">
    <property type="entry name" value="DPG_synthase"/>
    <property type="match status" value="1"/>
</dbReference>
<proteinExistence type="inferred from homology"/>
<evidence type="ECO:0000256" key="12">
    <source>
        <dbReference type="ARBA" id="ARBA00045097"/>
    </source>
</evidence>
<dbReference type="InterPro" id="IPR035518">
    <property type="entry name" value="DPG_synthase"/>
</dbReference>
<evidence type="ECO:0000256" key="6">
    <source>
        <dbReference type="ARBA" id="ARBA00022679"/>
    </source>
</evidence>
<comment type="subcellular location">
    <subcellularLocation>
        <location evidence="1">Endoplasmic reticulum membrane</location>
        <topology evidence="1">Single-pass membrane protein</topology>
    </subcellularLocation>
</comment>
<evidence type="ECO:0000256" key="11">
    <source>
        <dbReference type="ARBA" id="ARBA00023136"/>
    </source>
</evidence>
<gene>
    <name evidence="14" type="ORF">AUJ30_00955</name>
</gene>
<keyword evidence="9" id="KW-0735">Signal-anchor</keyword>
<dbReference type="EC" id="2.4.1.117" evidence="4"/>
<evidence type="ECO:0000256" key="3">
    <source>
        <dbReference type="ARBA" id="ARBA00006739"/>
    </source>
</evidence>
<evidence type="ECO:0000259" key="13">
    <source>
        <dbReference type="Pfam" id="PF00535"/>
    </source>
</evidence>
<evidence type="ECO:0000256" key="4">
    <source>
        <dbReference type="ARBA" id="ARBA00012583"/>
    </source>
</evidence>
<organism evidence="14 15">
    <name type="scientific">Candidatus Wolfebacteria bacterium CG1_02_39_135</name>
    <dbReference type="NCBI Taxonomy" id="1805425"/>
    <lineage>
        <taxon>Bacteria</taxon>
        <taxon>Candidatus Wolfeibacteriota</taxon>
    </lineage>
</organism>
<dbReference type="InterPro" id="IPR001173">
    <property type="entry name" value="Glyco_trans_2-like"/>
</dbReference>
<keyword evidence="8" id="KW-0256">Endoplasmic reticulum</keyword>
<dbReference type="Gene3D" id="3.90.550.10">
    <property type="entry name" value="Spore Coat Polysaccharide Biosynthesis Protein SpsA, Chain A"/>
    <property type="match status" value="1"/>
</dbReference>
<evidence type="ECO:0000256" key="5">
    <source>
        <dbReference type="ARBA" id="ARBA00022676"/>
    </source>
</evidence>
<dbReference type="Proteomes" id="UP000182693">
    <property type="component" value="Unassembled WGS sequence"/>
</dbReference>
<keyword evidence="6" id="KW-0808">Transferase</keyword>
<keyword evidence="5" id="KW-0328">Glycosyltransferase</keyword>
<evidence type="ECO:0000256" key="7">
    <source>
        <dbReference type="ARBA" id="ARBA00022692"/>
    </source>
</evidence>
<sequence>MKPYLSVIIPAYNEAKRLPLTLVDIDRHLRGVKYFYEIIVVNNNSTDATAEVVERFSHIIKNLKLLNCKVPGKGATVKRGLLEAKGEIRLFTDADNSTSIDQFSKMIPYFSAKGGSASGGKDGYDIVIGSRDVPGAKMIPPQPWYKRFAGNVGNLIIQILLLPGIWDTQCGFKAFTEEAALKIFPLMKIERWGFDVEILTLAKLLGYKIKEIPVVWVNDPFSRVKLSSYFQVLLEVFKIKWWTITNKYRL</sequence>
<comment type="caution">
    <text evidence="14">The sequence shown here is derived from an EMBL/GenBank/DDBJ whole genome shotgun (WGS) entry which is preliminary data.</text>
</comment>
<keyword evidence="11" id="KW-0472">Membrane</keyword>
<comment type="similarity">
    <text evidence="3">Belongs to the glycosyltransferase 2 family.</text>
</comment>
<evidence type="ECO:0000256" key="2">
    <source>
        <dbReference type="ARBA" id="ARBA00004922"/>
    </source>
</evidence>
<dbReference type="PANTHER" id="PTHR10859:SF91">
    <property type="entry name" value="DOLICHYL-PHOSPHATE BETA-GLUCOSYLTRANSFERASE"/>
    <property type="match status" value="1"/>
</dbReference>
<evidence type="ECO:0000256" key="10">
    <source>
        <dbReference type="ARBA" id="ARBA00022989"/>
    </source>
</evidence>